<gene>
    <name evidence="6" type="ORF">Aru02nite_39550</name>
</gene>
<dbReference type="EMBL" id="BOMB01000022">
    <property type="protein sequence ID" value="GID13066.1"/>
    <property type="molecule type" value="Genomic_DNA"/>
</dbReference>
<name>A0A8J3J7I0_9ACTN</name>
<dbReference type="GO" id="GO:0015074">
    <property type="term" value="P:DNA integration"/>
    <property type="evidence" value="ECO:0007669"/>
    <property type="project" value="InterPro"/>
</dbReference>
<dbReference type="RefSeq" id="WP_203659741.1">
    <property type="nucleotide sequence ID" value="NZ_BAAAZM010000007.1"/>
</dbReference>
<reference evidence="6" key="1">
    <citation type="submission" date="2021-01" db="EMBL/GenBank/DDBJ databases">
        <title>Whole genome shotgun sequence of Actinocatenispora rupis NBRC 107355.</title>
        <authorList>
            <person name="Komaki H."/>
            <person name="Tamura T."/>
        </authorList>
    </citation>
    <scope>NUCLEOTIDE SEQUENCE</scope>
    <source>
        <strain evidence="6">NBRC 107355</strain>
    </source>
</reference>
<dbReference type="Gene3D" id="1.10.443.10">
    <property type="entry name" value="Intergrase catalytic core"/>
    <property type="match status" value="1"/>
</dbReference>
<dbReference type="InterPro" id="IPR010998">
    <property type="entry name" value="Integrase_recombinase_N"/>
</dbReference>
<comment type="similarity">
    <text evidence="1">Belongs to the 'phage' integrase family.</text>
</comment>
<dbReference type="PANTHER" id="PTHR30349">
    <property type="entry name" value="PHAGE INTEGRASE-RELATED"/>
    <property type="match status" value="1"/>
</dbReference>
<dbReference type="PROSITE" id="PS51898">
    <property type="entry name" value="TYR_RECOMBINASE"/>
    <property type="match status" value="1"/>
</dbReference>
<evidence type="ECO:0000256" key="3">
    <source>
        <dbReference type="ARBA" id="ARBA00023172"/>
    </source>
</evidence>
<feature type="region of interest" description="Disordered" evidence="4">
    <location>
        <begin position="462"/>
        <end position="484"/>
    </location>
</feature>
<keyword evidence="2" id="KW-0238">DNA-binding</keyword>
<evidence type="ECO:0000256" key="1">
    <source>
        <dbReference type="ARBA" id="ARBA00008857"/>
    </source>
</evidence>
<dbReference type="Proteomes" id="UP000612808">
    <property type="component" value="Unassembled WGS sequence"/>
</dbReference>
<sequence>MTRQSYAVRIWAIRKYKGARKTTYTVRWAVEGNEFPKTFATKKLAESFHAQLTTAAREGEPFDVESGLPVSMARELNKRSWYEHACGFVDMKWPRASGRHRKSIAEALATVSFALFSTTRGMPDRAELRRALYTWSFNTAARASDPEQAVSRAVRWAAANTVDIADMKDPVVTRRALDALAVTLDGKPAAPTTIARKRAVLYGALRYAVELGYLDANPIDRVQWKVPKTTEEVDRRVVVNPAQARRLLAAVREEAPELEALFACMYYAALRPAEALHLRESDLFLPNEDGADPWGELLLTGSTQHVGAAWADDGSARQDRALKHRAANATRPVPACPDLVRVLRRHLAEFGTGPDGRLFVPRVGKFGRPVAGASSASVSVSTYTRVWRAARKAALTPAEFASPLARRPYDLRHAAVSLQLNAGVPATQVAEWAGHSVAVLLKVYAACLYGQEDAARRRIVAALSSSSESEGPDETSPRIRHGQP</sequence>
<evidence type="ECO:0000259" key="5">
    <source>
        <dbReference type="PROSITE" id="PS51898"/>
    </source>
</evidence>
<evidence type="ECO:0000256" key="4">
    <source>
        <dbReference type="SAM" id="MobiDB-lite"/>
    </source>
</evidence>
<dbReference type="PANTHER" id="PTHR30349:SF64">
    <property type="entry name" value="PROPHAGE INTEGRASE INTD-RELATED"/>
    <property type="match status" value="1"/>
</dbReference>
<feature type="domain" description="Tyr recombinase" evidence="5">
    <location>
        <begin position="234"/>
        <end position="458"/>
    </location>
</feature>
<dbReference type="GO" id="GO:0006310">
    <property type="term" value="P:DNA recombination"/>
    <property type="evidence" value="ECO:0007669"/>
    <property type="project" value="UniProtKB-KW"/>
</dbReference>
<protein>
    <submittedName>
        <fullName evidence="6">Integrase</fullName>
    </submittedName>
</protein>
<evidence type="ECO:0000313" key="6">
    <source>
        <dbReference type="EMBL" id="GID13066.1"/>
    </source>
</evidence>
<dbReference type="AlphaFoldDB" id="A0A8J3J7I0"/>
<keyword evidence="3" id="KW-0233">DNA recombination</keyword>
<proteinExistence type="inferred from homology"/>
<dbReference type="InterPro" id="IPR002104">
    <property type="entry name" value="Integrase_catalytic"/>
</dbReference>
<keyword evidence="7" id="KW-1185">Reference proteome</keyword>
<comment type="caution">
    <text evidence="6">The sequence shown here is derived from an EMBL/GenBank/DDBJ whole genome shotgun (WGS) entry which is preliminary data.</text>
</comment>
<dbReference type="Gene3D" id="1.10.150.130">
    <property type="match status" value="1"/>
</dbReference>
<dbReference type="InterPro" id="IPR013762">
    <property type="entry name" value="Integrase-like_cat_sf"/>
</dbReference>
<dbReference type="GO" id="GO:0003677">
    <property type="term" value="F:DNA binding"/>
    <property type="evidence" value="ECO:0007669"/>
    <property type="project" value="UniProtKB-KW"/>
</dbReference>
<organism evidence="6 7">
    <name type="scientific">Actinocatenispora rupis</name>
    <dbReference type="NCBI Taxonomy" id="519421"/>
    <lineage>
        <taxon>Bacteria</taxon>
        <taxon>Bacillati</taxon>
        <taxon>Actinomycetota</taxon>
        <taxon>Actinomycetes</taxon>
        <taxon>Micromonosporales</taxon>
        <taxon>Micromonosporaceae</taxon>
        <taxon>Actinocatenispora</taxon>
    </lineage>
</organism>
<evidence type="ECO:0000256" key="2">
    <source>
        <dbReference type="ARBA" id="ARBA00023125"/>
    </source>
</evidence>
<accession>A0A8J3J7I0</accession>
<evidence type="ECO:0000313" key="7">
    <source>
        <dbReference type="Proteomes" id="UP000612808"/>
    </source>
</evidence>
<dbReference type="InterPro" id="IPR050090">
    <property type="entry name" value="Tyrosine_recombinase_XerCD"/>
</dbReference>
<dbReference type="SUPFAM" id="SSF56349">
    <property type="entry name" value="DNA breaking-rejoining enzymes"/>
    <property type="match status" value="1"/>
</dbReference>
<dbReference type="InterPro" id="IPR011010">
    <property type="entry name" value="DNA_brk_join_enz"/>
</dbReference>